<organism evidence="2">
    <name type="scientific">Cacopsylla melanoneura</name>
    <dbReference type="NCBI Taxonomy" id="428564"/>
    <lineage>
        <taxon>Eukaryota</taxon>
        <taxon>Metazoa</taxon>
        <taxon>Ecdysozoa</taxon>
        <taxon>Arthropoda</taxon>
        <taxon>Hexapoda</taxon>
        <taxon>Insecta</taxon>
        <taxon>Pterygota</taxon>
        <taxon>Neoptera</taxon>
        <taxon>Paraneoptera</taxon>
        <taxon>Hemiptera</taxon>
        <taxon>Sternorrhyncha</taxon>
        <taxon>Psylloidea</taxon>
        <taxon>Psyllidae</taxon>
        <taxon>Psyllinae</taxon>
        <taxon>Cacopsylla</taxon>
    </lineage>
</organism>
<sequence length="101" mass="11183">MLKNSQFSFIFLNGKIHWLVSSGLTPVSTPCIRNGKTTPQPQIRTPAVLPALITRVVSRCMSTTLADSSRQHRKSANPGSGSREAASRNRAQVRGRIRRRI</sequence>
<protein>
    <submittedName>
        <fullName evidence="2">Uncharacterized protein</fullName>
    </submittedName>
</protein>
<feature type="region of interest" description="Disordered" evidence="1">
    <location>
        <begin position="63"/>
        <end position="101"/>
    </location>
</feature>
<reference evidence="2" key="1">
    <citation type="submission" date="2021-05" db="EMBL/GenBank/DDBJ databases">
        <authorList>
            <person name="Alioto T."/>
            <person name="Alioto T."/>
            <person name="Gomez Garrido J."/>
        </authorList>
    </citation>
    <scope>NUCLEOTIDE SEQUENCE</scope>
</reference>
<dbReference type="EMBL" id="HBUF01408379">
    <property type="protein sequence ID" value="CAG6738540.1"/>
    <property type="molecule type" value="Transcribed_RNA"/>
</dbReference>
<evidence type="ECO:0000313" key="2">
    <source>
        <dbReference type="EMBL" id="CAG6738540.1"/>
    </source>
</evidence>
<evidence type="ECO:0000256" key="1">
    <source>
        <dbReference type="SAM" id="MobiDB-lite"/>
    </source>
</evidence>
<dbReference type="AlphaFoldDB" id="A0A8D9E4S9"/>
<proteinExistence type="predicted"/>
<feature type="compositionally biased region" description="Basic residues" evidence="1">
    <location>
        <begin position="91"/>
        <end position="101"/>
    </location>
</feature>
<name>A0A8D9E4S9_9HEMI</name>
<accession>A0A8D9E4S9</accession>